<feature type="domain" description="Cyclin-like" evidence="2">
    <location>
        <begin position="156"/>
        <end position="232"/>
    </location>
</feature>
<dbReference type="InterPro" id="IPR013763">
    <property type="entry name" value="Cyclin-like_dom"/>
</dbReference>
<dbReference type="AlphaFoldDB" id="A0A9N8VPQ5"/>
<dbReference type="Proteomes" id="UP000789572">
    <property type="component" value="Unassembled WGS sequence"/>
</dbReference>
<dbReference type="GO" id="GO:0006357">
    <property type="term" value="P:regulation of transcription by RNA polymerase II"/>
    <property type="evidence" value="ECO:0007669"/>
    <property type="project" value="InterPro"/>
</dbReference>
<protein>
    <submittedName>
        <fullName evidence="3">3012_t:CDS:1</fullName>
    </submittedName>
</protein>
<dbReference type="Pfam" id="PF00134">
    <property type="entry name" value="Cyclin_N"/>
    <property type="match status" value="1"/>
</dbReference>
<dbReference type="CDD" id="cd20533">
    <property type="entry name" value="CYCLIN_CCNL_rpt2"/>
    <property type="match status" value="1"/>
</dbReference>
<comment type="caution">
    <text evidence="3">The sequence shown here is derived from an EMBL/GenBank/DDBJ whole genome shotgun (WGS) entry which is preliminary data.</text>
</comment>
<dbReference type="PANTHER" id="PTHR10026">
    <property type="entry name" value="CYCLIN"/>
    <property type="match status" value="1"/>
</dbReference>
<dbReference type="InterPro" id="IPR043198">
    <property type="entry name" value="Cyclin/Ssn8"/>
</dbReference>
<dbReference type="OrthoDB" id="10264655at2759"/>
<organism evidence="3 4">
    <name type="scientific">Paraglomus occultum</name>
    <dbReference type="NCBI Taxonomy" id="144539"/>
    <lineage>
        <taxon>Eukaryota</taxon>
        <taxon>Fungi</taxon>
        <taxon>Fungi incertae sedis</taxon>
        <taxon>Mucoromycota</taxon>
        <taxon>Glomeromycotina</taxon>
        <taxon>Glomeromycetes</taxon>
        <taxon>Paraglomerales</taxon>
        <taxon>Paraglomeraceae</taxon>
        <taxon>Paraglomus</taxon>
    </lineage>
</organism>
<dbReference type="SUPFAM" id="SSF47954">
    <property type="entry name" value="Cyclin-like"/>
    <property type="match status" value="2"/>
</dbReference>
<dbReference type="InterPro" id="IPR036915">
    <property type="entry name" value="Cyclin-like_sf"/>
</dbReference>
<gene>
    <name evidence="3" type="ORF">POCULU_LOCUS510</name>
</gene>
<reference evidence="3" key="1">
    <citation type="submission" date="2021-06" db="EMBL/GenBank/DDBJ databases">
        <authorList>
            <person name="Kallberg Y."/>
            <person name="Tangrot J."/>
            <person name="Rosling A."/>
        </authorList>
    </citation>
    <scope>NUCLEOTIDE SEQUENCE</scope>
    <source>
        <strain evidence="3">IA702</strain>
    </source>
</reference>
<evidence type="ECO:0000313" key="4">
    <source>
        <dbReference type="Proteomes" id="UP000789572"/>
    </source>
</evidence>
<proteinExistence type="inferred from homology"/>
<comment type="similarity">
    <text evidence="1">Belongs to the cyclin family.</text>
</comment>
<dbReference type="InterPro" id="IPR006671">
    <property type="entry name" value="Cyclin_N"/>
</dbReference>
<dbReference type="Gene3D" id="1.10.472.10">
    <property type="entry name" value="Cyclin-like"/>
    <property type="match status" value="2"/>
</dbReference>
<evidence type="ECO:0000256" key="1">
    <source>
        <dbReference type="RuleBase" id="RU000383"/>
    </source>
</evidence>
<dbReference type="CDD" id="cd20532">
    <property type="entry name" value="CYCLIN_CCNL_rpt1"/>
    <property type="match status" value="1"/>
</dbReference>
<sequence length="232" mass="26710">MSKLSLQNAMLSYEQLALTPSRKDAIPEELEDELRRLGCHFIQSAGILLKLPQVAMATAQVLFQRFYYVASMMAFSIRDVGMGALFLAAKVQESPRKIRDLINVYHWLISKYQNTVYEPMEYFGTEFYAMKNALVIAEMQILKRLGFNVHVQLPYGLMVNYLKVLELTEHEKIPQLAWGYLNDSLRTSIYVCYQPPTIACAVIYLAARICGVKLPTQPPWWELFEAELEDIL</sequence>
<evidence type="ECO:0000313" key="3">
    <source>
        <dbReference type="EMBL" id="CAG8460046.1"/>
    </source>
</evidence>
<evidence type="ECO:0000259" key="2">
    <source>
        <dbReference type="SMART" id="SM00385"/>
    </source>
</evidence>
<dbReference type="EMBL" id="CAJVPJ010000027">
    <property type="protein sequence ID" value="CAG8460046.1"/>
    <property type="molecule type" value="Genomic_DNA"/>
</dbReference>
<accession>A0A9N8VPQ5</accession>
<dbReference type="PIRSF" id="PIRSF036580">
    <property type="entry name" value="Cyclin_L"/>
    <property type="match status" value="1"/>
</dbReference>
<keyword evidence="1" id="KW-0195">Cyclin</keyword>
<feature type="domain" description="Cyclin-like" evidence="2">
    <location>
        <begin position="40"/>
        <end position="143"/>
    </location>
</feature>
<dbReference type="SMART" id="SM00385">
    <property type="entry name" value="CYCLIN"/>
    <property type="match status" value="2"/>
</dbReference>
<dbReference type="GO" id="GO:0016538">
    <property type="term" value="F:cyclin-dependent protein serine/threonine kinase regulator activity"/>
    <property type="evidence" value="ECO:0007669"/>
    <property type="project" value="InterPro"/>
</dbReference>
<name>A0A9N8VPQ5_9GLOM</name>
<keyword evidence="4" id="KW-1185">Reference proteome</keyword>